<evidence type="ECO:0000313" key="15">
    <source>
        <dbReference type="Proteomes" id="UP001280897"/>
    </source>
</evidence>
<feature type="transmembrane region" description="Helical" evidence="13">
    <location>
        <begin position="149"/>
        <end position="167"/>
    </location>
</feature>
<accession>A0AAW8YK71</accession>
<evidence type="ECO:0000256" key="10">
    <source>
        <dbReference type="ARBA" id="ARBA00023136"/>
    </source>
</evidence>
<reference evidence="14" key="2">
    <citation type="submission" date="2023-10" db="EMBL/GenBank/DDBJ databases">
        <authorList>
            <person name="Khurajog B."/>
        </authorList>
    </citation>
    <scope>NUCLEOTIDE SEQUENCE</scope>
    <source>
        <strain evidence="14">BF9</strain>
    </source>
</reference>
<evidence type="ECO:0000256" key="2">
    <source>
        <dbReference type="ARBA" id="ARBA00006920"/>
    </source>
</evidence>
<keyword evidence="6" id="KW-0631">Potassium channel</keyword>
<keyword evidence="7" id="KW-0630">Potassium</keyword>
<sequence length="269" mass="31897">MKKLKERMDAFSDAVIAIIITIMVLELPLPQHDALSEYLQFGKSIGIFFISFCFVANIWYQHAMLFKDSDTMNDRVFVKEFTFLAFLSLTPIFTKVIIYDTNRTTVMAYGVLTMIVSILFMWLSYEVIKQKYTSHHEMRRIFHKIYDNHNNFLGFASVLILVLAYFYPKWAVVIYLAIPVFSFMVTRHDYTDFQDVTELPEAEQNQFLSANNVDLHELRKKQREIMKKYRGHGRKRNDPELQAELRKLFQSYPDLAKRNRHQRGQYGNN</sequence>
<reference evidence="14" key="1">
    <citation type="journal article" date="2023" name="PeerJ">
        <title>Selection and evaluation of lactic acid bacteria from chicken feces in Thailand as potential probiotics.</title>
        <authorList>
            <person name="Khurajog B."/>
            <person name="Disastra Y."/>
            <person name="Lawwyne L.D."/>
            <person name="Sirichokchatchawan W."/>
            <person name="Niyomtham W."/>
            <person name="Yindee J."/>
            <person name="Hampson D.J."/>
            <person name="Prapasarakul N."/>
        </authorList>
    </citation>
    <scope>NUCLEOTIDE SEQUENCE</scope>
    <source>
        <strain evidence="14">BF9</strain>
    </source>
</reference>
<evidence type="ECO:0000256" key="4">
    <source>
        <dbReference type="ARBA" id="ARBA00022538"/>
    </source>
</evidence>
<feature type="transmembrane region" description="Helical" evidence="13">
    <location>
        <begin position="81"/>
        <end position="100"/>
    </location>
</feature>
<evidence type="ECO:0000256" key="13">
    <source>
        <dbReference type="SAM" id="Phobius"/>
    </source>
</evidence>
<feature type="transmembrane region" description="Helical" evidence="13">
    <location>
        <begin position="41"/>
        <end position="60"/>
    </location>
</feature>
<dbReference type="Proteomes" id="UP001280897">
    <property type="component" value="Unassembled WGS sequence"/>
</dbReference>
<dbReference type="GO" id="GO:0016020">
    <property type="term" value="C:membrane"/>
    <property type="evidence" value="ECO:0007669"/>
    <property type="project" value="UniProtKB-SubCell"/>
</dbReference>
<proteinExistence type="inferred from homology"/>
<comment type="similarity">
    <text evidence="2">Belongs to the TMEM175 family.</text>
</comment>
<evidence type="ECO:0000256" key="11">
    <source>
        <dbReference type="ARBA" id="ARBA00023303"/>
    </source>
</evidence>
<comment type="catalytic activity">
    <reaction evidence="12">
        <text>K(+)(in) = K(+)(out)</text>
        <dbReference type="Rhea" id="RHEA:29463"/>
        <dbReference type="ChEBI" id="CHEBI:29103"/>
    </reaction>
</comment>
<organism evidence="14 15">
    <name type="scientific">Pediococcus acidilactici</name>
    <dbReference type="NCBI Taxonomy" id="1254"/>
    <lineage>
        <taxon>Bacteria</taxon>
        <taxon>Bacillati</taxon>
        <taxon>Bacillota</taxon>
        <taxon>Bacilli</taxon>
        <taxon>Lactobacillales</taxon>
        <taxon>Lactobacillaceae</taxon>
        <taxon>Pediococcus</taxon>
        <taxon>Pediococcus acidilactici group</taxon>
    </lineage>
</organism>
<keyword evidence="4" id="KW-0633">Potassium transport</keyword>
<evidence type="ECO:0000256" key="12">
    <source>
        <dbReference type="ARBA" id="ARBA00034430"/>
    </source>
</evidence>
<keyword evidence="5 13" id="KW-0812">Transmembrane</keyword>
<protein>
    <submittedName>
        <fullName evidence="14">TMEM175 family protein</fullName>
    </submittedName>
</protein>
<name>A0AAW8YK71_PEDAC</name>
<keyword evidence="8 13" id="KW-1133">Transmembrane helix</keyword>
<evidence type="ECO:0000256" key="7">
    <source>
        <dbReference type="ARBA" id="ARBA00022958"/>
    </source>
</evidence>
<evidence type="ECO:0000256" key="8">
    <source>
        <dbReference type="ARBA" id="ARBA00022989"/>
    </source>
</evidence>
<comment type="subcellular location">
    <subcellularLocation>
        <location evidence="1">Membrane</location>
        <topology evidence="1">Multi-pass membrane protein</topology>
    </subcellularLocation>
</comment>
<dbReference type="GO" id="GO:0005267">
    <property type="term" value="F:potassium channel activity"/>
    <property type="evidence" value="ECO:0007669"/>
    <property type="project" value="UniProtKB-KW"/>
</dbReference>
<keyword evidence="9" id="KW-0406">Ion transport</keyword>
<evidence type="ECO:0000256" key="6">
    <source>
        <dbReference type="ARBA" id="ARBA00022826"/>
    </source>
</evidence>
<dbReference type="RefSeq" id="WP_008842436.1">
    <property type="nucleotide sequence ID" value="NZ_CP021484.1"/>
</dbReference>
<evidence type="ECO:0000256" key="9">
    <source>
        <dbReference type="ARBA" id="ARBA00023065"/>
    </source>
</evidence>
<evidence type="ECO:0000256" key="1">
    <source>
        <dbReference type="ARBA" id="ARBA00004141"/>
    </source>
</evidence>
<dbReference type="GO" id="GO:0015252">
    <property type="term" value="F:proton channel activity"/>
    <property type="evidence" value="ECO:0007669"/>
    <property type="project" value="InterPro"/>
</dbReference>
<comment type="caution">
    <text evidence="14">The sequence shown here is derived from an EMBL/GenBank/DDBJ whole genome shotgun (WGS) entry which is preliminary data.</text>
</comment>
<keyword evidence="3" id="KW-0813">Transport</keyword>
<keyword evidence="10 13" id="KW-0472">Membrane</keyword>
<dbReference type="InterPro" id="IPR010617">
    <property type="entry name" value="TMEM175-like"/>
</dbReference>
<evidence type="ECO:0000256" key="3">
    <source>
        <dbReference type="ARBA" id="ARBA00022448"/>
    </source>
</evidence>
<gene>
    <name evidence="14" type="ORF">R0G89_10385</name>
</gene>
<dbReference type="AlphaFoldDB" id="A0AAW8YK71"/>
<keyword evidence="11" id="KW-0407">Ion channel</keyword>
<evidence type="ECO:0000256" key="5">
    <source>
        <dbReference type="ARBA" id="ARBA00022692"/>
    </source>
</evidence>
<evidence type="ECO:0000313" key="14">
    <source>
        <dbReference type="EMBL" id="MDV2622108.1"/>
    </source>
</evidence>
<feature type="transmembrane region" description="Helical" evidence="13">
    <location>
        <begin position="106"/>
        <end position="128"/>
    </location>
</feature>
<dbReference type="Pfam" id="PF06736">
    <property type="entry name" value="TMEM175"/>
    <property type="match status" value="1"/>
</dbReference>
<dbReference type="EMBL" id="JAWJAV010000010">
    <property type="protein sequence ID" value="MDV2622108.1"/>
    <property type="molecule type" value="Genomic_DNA"/>
</dbReference>